<feature type="transmembrane region" description="Helical" evidence="6">
    <location>
        <begin position="91"/>
        <end position="109"/>
    </location>
</feature>
<organism evidence="7 8">
    <name type="scientific">Spirodela intermedia</name>
    <name type="common">Intermediate duckweed</name>
    <dbReference type="NCBI Taxonomy" id="51605"/>
    <lineage>
        <taxon>Eukaryota</taxon>
        <taxon>Viridiplantae</taxon>
        <taxon>Streptophyta</taxon>
        <taxon>Embryophyta</taxon>
        <taxon>Tracheophyta</taxon>
        <taxon>Spermatophyta</taxon>
        <taxon>Magnoliopsida</taxon>
        <taxon>Liliopsida</taxon>
        <taxon>Araceae</taxon>
        <taxon>Lemnoideae</taxon>
        <taxon>Spirodela</taxon>
    </lineage>
</organism>
<evidence type="ECO:0000313" key="8">
    <source>
        <dbReference type="Proteomes" id="UP000663760"/>
    </source>
</evidence>
<keyword evidence="3 6" id="KW-0812">Transmembrane</keyword>
<protein>
    <submittedName>
        <fullName evidence="7">Uncharacterized protein</fullName>
    </submittedName>
</protein>
<dbReference type="Pfam" id="PF04819">
    <property type="entry name" value="DUF716"/>
    <property type="match status" value="1"/>
</dbReference>
<gene>
    <name evidence="7" type="ORF">SI8410_09011969</name>
</gene>
<feature type="transmembrane region" description="Helical" evidence="6">
    <location>
        <begin position="151"/>
        <end position="172"/>
    </location>
</feature>
<comment type="subcellular location">
    <subcellularLocation>
        <location evidence="1">Membrane</location>
        <topology evidence="1">Multi-pass membrane protein</topology>
    </subcellularLocation>
</comment>
<feature type="transmembrane region" description="Helical" evidence="6">
    <location>
        <begin position="121"/>
        <end position="139"/>
    </location>
</feature>
<reference evidence="7" key="1">
    <citation type="submission" date="2020-02" db="EMBL/GenBank/DDBJ databases">
        <authorList>
            <person name="Scholz U."/>
            <person name="Mascher M."/>
            <person name="Fiebig A."/>
        </authorList>
    </citation>
    <scope>NUCLEOTIDE SEQUENCE</scope>
</reference>
<dbReference type="EMBL" id="LR746272">
    <property type="protein sequence ID" value="CAA7401291.1"/>
    <property type="molecule type" value="Genomic_DNA"/>
</dbReference>
<evidence type="ECO:0000256" key="2">
    <source>
        <dbReference type="ARBA" id="ARBA00006948"/>
    </source>
</evidence>
<name>A0A7I8KUG8_SPIIN</name>
<dbReference type="PANTHER" id="PTHR46285:SF3">
    <property type="entry name" value="PROTEINASE INHIBITOR I4, SERPIN (DUF716)"/>
    <property type="match status" value="1"/>
</dbReference>
<feature type="transmembrane region" description="Helical" evidence="6">
    <location>
        <begin position="52"/>
        <end position="71"/>
    </location>
</feature>
<dbReference type="GO" id="GO:0016020">
    <property type="term" value="C:membrane"/>
    <property type="evidence" value="ECO:0007669"/>
    <property type="project" value="UniProtKB-SubCell"/>
</dbReference>
<dbReference type="OrthoDB" id="551896at2759"/>
<feature type="transmembrane region" description="Helical" evidence="6">
    <location>
        <begin position="240"/>
        <end position="258"/>
    </location>
</feature>
<evidence type="ECO:0000256" key="4">
    <source>
        <dbReference type="ARBA" id="ARBA00022989"/>
    </source>
</evidence>
<dbReference type="AlphaFoldDB" id="A0A7I8KUG8"/>
<evidence type="ECO:0000256" key="6">
    <source>
        <dbReference type="SAM" id="Phobius"/>
    </source>
</evidence>
<keyword evidence="8" id="KW-1185">Reference proteome</keyword>
<dbReference type="InterPro" id="IPR006904">
    <property type="entry name" value="DUF716"/>
</dbReference>
<feature type="transmembrane region" description="Helical" evidence="6">
    <location>
        <begin position="184"/>
        <end position="207"/>
    </location>
</feature>
<keyword evidence="4 6" id="KW-1133">Transmembrane helix</keyword>
<keyword evidence="5 6" id="KW-0472">Membrane</keyword>
<evidence type="ECO:0000256" key="5">
    <source>
        <dbReference type="ARBA" id="ARBA00023136"/>
    </source>
</evidence>
<proteinExistence type="inferred from homology"/>
<evidence type="ECO:0000313" key="7">
    <source>
        <dbReference type="EMBL" id="CAA7401291.1"/>
    </source>
</evidence>
<accession>A0A7I8KUG8</accession>
<feature type="transmembrane region" description="Helical" evidence="6">
    <location>
        <begin position="6"/>
        <end position="23"/>
    </location>
</feature>
<comment type="similarity">
    <text evidence="2">Belongs to the TMEM45 family.</text>
</comment>
<dbReference type="PANTHER" id="PTHR46285">
    <property type="entry name" value="PROTEINASE INHIBITOR I4, SERPIN (DUF716)-RELATED"/>
    <property type="match status" value="1"/>
</dbReference>
<sequence>MGTLVGHVAPGFGFFIIGLWHLFNHIKLHAQRPNSYVAPPWFPAVPLRHLELYLIMVGSCISIAMELFTGPHKGQPLDDDWTIPSDHLHNFEHSSISLNFLVYAIFALLFDRLRSRAKFELTQILAAVAFSQQLLMFHLHSTDHMGVEGQYHLLLQAVVVVSLVTNLMGIGFPRSFAVSFVRSASILFQGLWFILMGFVLWTPALVFKGCFMHMEEGHMVVRCHGDAALHRAKSLVNLQFSWFLAGVSIFSVLFYLYVTKKYSEVQEYVSLGAKEGDDGGLDLESQRRTEETQSFVHMSKGFAEMDLER</sequence>
<dbReference type="Proteomes" id="UP000663760">
    <property type="component" value="Chromosome 9"/>
</dbReference>
<evidence type="ECO:0000256" key="3">
    <source>
        <dbReference type="ARBA" id="ARBA00022692"/>
    </source>
</evidence>
<evidence type="ECO:0000256" key="1">
    <source>
        <dbReference type="ARBA" id="ARBA00004141"/>
    </source>
</evidence>